<evidence type="ECO:0000256" key="5">
    <source>
        <dbReference type="ARBA" id="ARBA00023015"/>
    </source>
</evidence>
<feature type="compositionally biased region" description="Low complexity" evidence="12">
    <location>
        <begin position="1471"/>
        <end position="1491"/>
    </location>
</feature>
<dbReference type="Proteomes" id="UP000293360">
    <property type="component" value="Unassembled WGS sequence"/>
</dbReference>
<evidence type="ECO:0000256" key="10">
    <source>
        <dbReference type="ARBA" id="ARBA00032008"/>
    </source>
</evidence>
<keyword evidence="6 11" id="KW-0010">Activator</keyword>
<evidence type="ECO:0000259" key="15">
    <source>
        <dbReference type="Pfam" id="PF18296"/>
    </source>
</evidence>
<keyword evidence="4 11" id="KW-0678">Repressor</keyword>
<comment type="similarity">
    <text evidence="2 11">Belongs to the Mediator complex subunit 13 family.</text>
</comment>
<evidence type="ECO:0000256" key="7">
    <source>
        <dbReference type="ARBA" id="ARBA00023163"/>
    </source>
</evidence>
<evidence type="ECO:0000256" key="12">
    <source>
        <dbReference type="SAM" id="MobiDB-lite"/>
    </source>
</evidence>
<feature type="region of interest" description="Disordered" evidence="12">
    <location>
        <begin position="1353"/>
        <end position="1400"/>
    </location>
</feature>
<evidence type="ECO:0000259" key="14">
    <source>
        <dbReference type="Pfam" id="PF11597"/>
    </source>
</evidence>
<feature type="region of interest" description="Disordered" evidence="12">
    <location>
        <begin position="754"/>
        <end position="810"/>
    </location>
</feature>
<reference evidence="16 17" key="1">
    <citation type="submission" date="2018-06" db="EMBL/GenBank/DDBJ databases">
        <title>Complete Genomes of Monosporascus.</title>
        <authorList>
            <person name="Robinson A.J."/>
            <person name="Natvig D.O."/>
        </authorList>
    </citation>
    <scope>NUCLEOTIDE SEQUENCE [LARGE SCALE GENOMIC DNA]</scope>
    <source>
        <strain evidence="16 17">CBS 110550</strain>
    </source>
</reference>
<dbReference type="STRING" id="155417.A0A4Q4T8W9"/>
<keyword evidence="8 11" id="KW-0539">Nucleus</keyword>
<feature type="region of interest" description="Disordered" evidence="12">
    <location>
        <begin position="626"/>
        <end position="647"/>
    </location>
</feature>
<evidence type="ECO:0000313" key="16">
    <source>
        <dbReference type="EMBL" id="RYP03001.1"/>
    </source>
</evidence>
<comment type="subcellular location">
    <subcellularLocation>
        <location evidence="1 11">Nucleus</location>
    </subcellularLocation>
</comment>
<dbReference type="GO" id="GO:0045944">
    <property type="term" value="P:positive regulation of transcription by RNA polymerase II"/>
    <property type="evidence" value="ECO:0007669"/>
    <property type="project" value="TreeGrafter"/>
</dbReference>
<keyword evidence="5 11" id="KW-0805">Transcription regulation</keyword>
<dbReference type="OrthoDB" id="103819at2759"/>
<proteinExistence type="inferred from homology"/>
<dbReference type="GO" id="GO:0016592">
    <property type="term" value="C:mediator complex"/>
    <property type="evidence" value="ECO:0007669"/>
    <property type="project" value="InterPro"/>
</dbReference>
<name>A0A4Q4T8W9_9PEZI</name>
<dbReference type="InterPro" id="IPR021643">
    <property type="entry name" value="Mediator_Med13_N"/>
</dbReference>
<feature type="compositionally biased region" description="Acidic residues" evidence="12">
    <location>
        <begin position="777"/>
        <end position="796"/>
    </location>
</feature>
<sequence length="1563" mass="168708">MDTGEYETNALLINNISSVSFAFYEPVSPPPPSFGANALELENPLRKDGYLVHVDVVRRGLWCFRLSRKDGTPEGQPEPSDFPKSLERCGYALSLVEEGAFEPFGLAKSRLFGPSASNTPSSSSSSAPIDGTFRSAQSATLATPQSLPIPGTEQDYKGSISAEARTNSSSMPIKDTYEALVSAVASAISSHFCAKTGALPLNARTFLLSKASRATASNSSAILGTLRIYLTTTGALLISMSLSRVDGITSLSEHVSRPLPPISVTVLAAPLGVFATYQTIAAAGGDSGTPGSLGQSPADTQVSRLRPEKIDGPWRNICSKLSQARNISSSTIASQSWLNLQRVRRKPAEQKIDGKRTPTVGFSPSMSWPSSLCFCKAFSKLAVVGPAEERSSTSMNGNYDPLSFAKSWFLGAKDRDELLLKKNEREKNSTAAHEATLLDAPAQNVSTLSPLALRHTVAPPGPVYLTPPDGVQNIAGVTPSIDGTLSSPGNHAATTAMVDLDVGSNILTEPNGGNWENMGNKRDRTRSSFDSENLFGDLGPDMFGDADITEADFNFFDEEPGGVDLGSLHLPVIPNPEPTAGPPAGLEPLEGPNFRIETADVPMSEGPHSPVFTKPELRHARSSLTEEMPRQTDPQANSHQYIGVKRPSSPFTPDAVYKKVRASFDNEGTVRRNSLIYGPQHGSIFEKIDFGPDLSAVNSKYEASGRFHYPADRSKGADIPRSNSPPTTDYLKRHGKRRKSFKDSPTNICQLFARASNAQDSTSNRQSPLEIQGTPSDADELSLVSDEDDSTCESDEPMSPMKSISTRRRRIDDDGESLATSFKDLECIDATSPIIPLDLPYLTKSEVDLPLTRFFADPEPYPAHFSVSDIAFILAAQILTDQATTTTLSMLAASQSAVQSKVDCRRDLLNITRRSVLELQSILPACVGTAADCQFRPFIEVQDVPFLGQPTRIQPRTPGADQIRPSNLWQIPSPHFALRRYESKLSVLPSAVTFWESLGLGPSRGAKDINAICVFPDFPGMAESLLVFTDRMRSVYESLKLGSFNRLTTSNDITDGLVAFDVETILEPLRESSSFIGPSLLNGFSKLCKALSATKVQETNFVVYFVFSPDISGSIVESCLAFHQLFEGYKKTLASKRLPIVNDMVLQLIPIDFVSSSTSLANPSPAEFTKLALETYDRCTLFGGPMPSPAIVLEQAPPRHIDFKLTPNPSASLLHENSCLHVAYAQSVDERWITAAWTDNRGVQQLTASYCLGRKSKSISTPFADVAREIWETTRRLISTWKVHWRIIIAKCGVMEQHEIDLWASLTQTESKAAMSLTLLTVDTDPSLQLIPPAAKIPTSAASAFYTTPVSTPQPCTVSPEQGALTPGSGSGGGDSTHVTGAAIQPNNVAPEPSDADSTLTDVTDHTWGAVLAHRLSINPHAPAADFSQTALISGYLVKRGGARVDDPPVLIEVNVVYVHQYGTGSSTKESSGNPNSGSSGAASSAHAPSHVQQPAPSPTIHTPPLHLHHPRAYEPLLREVLAHYRALGTLARARGVTDREVDARPWHIAAAEKGVRALYMLM</sequence>
<comment type="caution">
    <text evidence="16">The sequence shown here is derived from an EMBL/GenBank/DDBJ whole genome shotgun (WGS) entry which is preliminary data.</text>
</comment>
<keyword evidence="17" id="KW-1185">Reference proteome</keyword>
<dbReference type="PANTHER" id="PTHR48249:SF3">
    <property type="entry name" value="MEDIATOR OF RNA POLYMERASE II TRANSCRIPTION SUBUNIT 13"/>
    <property type="match status" value="1"/>
</dbReference>
<evidence type="ECO:0000256" key="6">
    <source>
        <dbReference type="ARBA" id="ARBA00023159"/>
    </source>
</evidence>
<dbReference type="InterPro" id="IPR009401">
    <property type="entry name" value="Med13_C"/>
</dbReference>
<evidence type="ECO:0000259" key="13">
    <source>
        <dbReference type="Pfam" id="PF06333"/>
    </source>
</evidence>
<feature type="region of interest" description="Disordered" evidence="12">
    <location>
        <begin position="1465"/>
        <end position="1508"/>
    </location>
</feature>
<dbReference type="EMBL" id="QJNU01000290">
    <property type="protein sequence ID" value="RYP03001.1"/>
    <property type="molecule type" value="Genomic_DNA"/>
</dbReference>
<evidence type="ECO:0000256" key="3">
    <source>
        <dbReference type="ARBA" id="ARBA00019618"/>
    </source>
</evidence>
<evidence type="ECO:0000313" key="17">
    <source>
        <dbReference type="Proteomes" id="UP000293360"/>
    </source>
</evidence>
<dbReference type="Pfam" id="PF18296">
    <property type="entry name" value="MID_MedPIWI"/>
    <property type="match status" value="1"/>
</dbReference>
<feature type="domain" description="Mediator complex subunit Med13 C-terminal" evidence="13">
    <location>
        <begin position="1188"/>
        <end position="1552"/>
    </location>
</feature>
<evidence type="ECO:0000256" key="9">
    <source>
        <dbReference type="ARBA" id="ARBA00025661"/>
    </source>
</evidence>
<evidence type="ECO:0000256" key="8">
    <source>
        <dbReference type="ARBA" id="ARBA00023242"/>
    </source>
</evidence>
<evidence type="ECO:0000256" key="2">
    <source>
        <dbReference type="ARBA" id="ARBA00009354"/>
    </source>
</evidence>
<dbReference type="GO" id="GO:0003713">
    <property type="term" value="F:transcription coactivator activity"/>
    <property type="evidence" value="ECO:0007669"/>
    <property type="project" value="TreeGrafter"/>
</dbReference>
<evidence type="ECO:0000256" key="1">
    <source>
        <dbReference type="ARBA" id="ARBA00004123"/>
    </source>
</evidence>
<evidence type="ECO:0000256" key="4">
    <source>
        <dbReference type="ARBA" id="ARBA00022491"/>
    </source>
</evidence>
<dbReference type="InterPro" id="IPR051139">
    <property type="entry name" value="Mediator_complx_sub13"/>
</dbReference>
<dbReference type="Pfam" id="PF06333">
    <property type="entry name" value="Med13_C"/>
    <property type="match status" value="1"/>
</dbReference>
<feature type="region of interest" description="Disordered" evidence="12">
    <location>
        <begin position="708"/>
        <end position="742"/>
    </location>
</feature>
<protein>
    <recommendedName>
        <fullName evidence="3 11">Mediator of RNA polymerase II transcription subunit 13</fullName>
    </recommendedName>
    <alternativeName>
        <fullName evidence="10 11">Mediator complex subunit 13</fullName>
    </alternativeName>
</protein>
<comment type="function">
    <text evidence="9 11">Component of the SRB8-11 complex. The SRB8-11 complex is a regulatory module of the Mediator complex which is itself involved in regulation of basal and activated RNA polymerase II-dependent transcription. The SRB8-11 complex may be involved in the transcriptional repression of a subset of genes regulated by Mediator. It may inhibit the association of the Mediator complex with RNA polymerase II to form the holoenzyme complex.</text>
</comment>
<keyword evidence="7 11" id="KW-0804">Transcription</keyword>
<feature type="compositionally biased region" description="Polar residues" evidence="12">
    <location>
        <begin position="756"/>
        <end position="775"/>
    </location>
</feature>
<organism evidence="16 17">
    <name type="scientific">Monosporascus ibericus</name>
    <dbReference type="NCBI Taxonomy" id="155417"/>
    <lineage>
        <taxon>Eukaryota</taxon>
        <taxon>Fungi</taxon>
        <taxon>Dikarya</taxon>
        <taxon>Ascomycota</taxon>
        <taxon>Pezizomycotina</taxon>
        <taxon>Sordariomycetes</taxon>
        <taxon>Xylariomycetidae</taxon>
        <taxon>Xylariales</taxon>
        <taxon>Xylariales incertae sedis</taxon>
        <taxon>Monosporascus</taxon>
    </lineage>
</organism>
<dbReference type="InterPro" id="IPR041285">
    <property type="entry name" value="MID_MedPIWI"/>
</dbReference>
<feature type="domain" description="MID" evidence="15">
    <location>
        <begin position="1007"/>
        <end position="1179"/>
    </location>
</feature>
<dbReference type="PANTHER" id="PTHR48249">
    <property type="entry name" value="MEDIATOR OF RNA POLYMERASE II TRANSCRIPTION SUBUNIT 13"/>
    <property type="match status" value="1"/>
</dbReference>
<gene>
    <name evidence="16" type="ORF">DL764_005455</name>
</gene>
<dbReference type="Pfam" id="PF11597">
    <property type="entry name" value="Med13_N"/>
    <property type="match status" value="1"/>
</dbReference>
<feature type="domain" description="Mediator complex subunit Med13 N-terminal" evidence="14">
    <location>
        <begin position="7"/>
        <end position="375"/>
    </location>
</feature>
<evidence type="ECO:0000256" key="11">
    <source>
        <dbReference type="RuleBase" id="RU364134"/>
    </source>
</evidence>
<comment type="subunit">
    <text evidence="11">Component of the SRB8-11 complex, which itself associates with the Mediator complex.</text>
</comment>
<feature type="compositionally biased region" description="Basic and acidic residues" evidence="12">
    <location>
        <begin position="708"/>
        <end position="718"/>
    </location>
</feature>
<accession>A0A4Q4T8W9</accession>